<organism evidence="1 2">
    <name type="scientific">Symbiodinium microadriaticum</name>
    <name type="common">Dinoflagellate</name>
    <name type="synonym">Zooxanthella microadriatica</name>
    <dbReference type="NCBI Taxonomy" id="2951"/>
    <lineage>
        <taxon>Eukaryota</taxon>
        <taxon>Sar</taxon>
        <taxon>Alveolata</taxon>
        <taxon>Dinophyceae</taxon>
        <taxon>Suessiales</taxon>
        <taxon>Symbiodiniaceae</taxon>
        <taxon>Symbiodinium</taxon>
    </lineage>
</organism>
<reference evidence="1 2" key="1">
    <citation type="submission" date="2016-02" db="EMBL/GenBank/DDBJ databases">
        <title>Genome analysis of coral dinoflagellate symbionts highlights evolutionary adaptations to a symbiotic lifestyle.</title>
        <authorList>
            <person name="Aranda M."/>
            <person name="Li Y."/>
            <person name="Liew Y.J."/>
            <person name="Baumgarten S."/>
            <person name="Simakov O."/>
            <person name="Wilson M."/>
            <person name="Piel J."/>
            <person name="Ashoor H."/>
            <person name="Bougouffa S."/>
            <person name="Bajic V.B."/>
            <person name="Ryu T."/>
            <person name="Ravasi T."/>
            <person name="Bayer T."/>
            <person name="Micklem G."/>
            <person name="Kim H."/>
            <person name="Bhak J."/>
            <person name="Lajeunesse T.C."/>
            <person name="Voolstra C.R."/>
        </authorList>
    </citation>
    <scope>NUCLEOTIDE SEQUENCE [LARGE SCALE GENOMIC DNA]</scope>
    <source>
        <strain evidence="1 2">CCMP2467</strain>
    </source>
</reference>
<dbReference type="Proteomes" id="UP000186817">
    <property type="component" value="Unassembled WGS sequence"/>
</dbReference>
<dbReference type="EMBL" id="LSRX01001078">
    <property type="protein sequence ID" value="OLP83962.1"/>
    <property type="molecule type" value="Genomic_DNA"/>
</dbReference>
<proteinExistence type="predicted"/>
<gene>
    <name evidence="1" type="ORF">AK812_SmicGene35219</name>
</gene>
<sequence>MEPRRSSPELGVVGEANSNRNSLLVIDNRDERLISPFQSWLVDEIMANAAATVFRGYRSDSDLSVQQQFCDEVLIRTANDGWLRPSIVISVFVGWKVPVTSFEVGARVYSIGPRGSAVASDHATTKQLPAPNNFALVDGGIWQRALNFPIYGPHQLPDIGADVGEEAASFLMDDRDYFMKDLEQTNRILREVVTLRLLKLIPDISWHSCRVTLLSAVHAQQPDKEIGLEAKWRDPSQLVMEYARNCKEICIEMVRHLAKLISMDWSSPQDSTLVGFGDSVLTYVTKARAVEGPAKGLISLKYHAVYVDGSDTERTL</sequence>
<dbReference type="AlphaFoldDB" id="A0A1Q9CM22"/>
<accession>A0A1Q9CM22</accession>
<dbReference type="OrthoDB" id="407738at2759"/>
<comment type="caution">
    <text evidence="1">The sequence shown here is derived from an EMBL/GenBank/DDBJ whole genome shotgun (WGS) entry which is preliminary data.</text>
</comment>
<evidence type="ECO:0000313" key="2">
    <source>
        <dbReference type="Proteomes" id="UP000186817"/>
    </source>
</evidence>
<name>A0A1Q9CM22_SYMMI</name>
<keyword evidence="2" id="KW-1185">Reference proteome</keyword>
<evidence type="ECO:0000313" key="1">
    <source>
        <dbReference type="EMBL" id="OLP83962.1"/>
    </source>
</evidence>
<protein>
    <submittedName>
        <fullName evidence="1">Uncharacterized protein</fullName>
    </submittedName>
</protein>